<dbReference type="InterPro" id="IPR017923">
    <property type="entry name" value="TFIIS_N"/>
</dbReference>
<feature type="coiled-coil region" evidence="4">
    <location>
        <begin position="159"/>
        <end position="197"/>
    </location>
</feature>
<keyword evidence="6" id="KW-0648">Protein biosynthesis</keyword>
<dbReference type="SUPFAM" id="SSF47676">
    <property type="entry name" value="Conserved domain common to transcription factors TFIIS, elongin A, CRSP70"/>
    <property type="match status" value="1"/>
</dbReference>
<dbReference type="InterPro" id="IPR035441">
    <property type="entry name" value="TFIIS/LEDGF_dom_sf"/>
</dbReference>
<dbReference type="PROSITE" id="PS51319">
    <property type="entry name" value="TFIIS_N"/>
    <property type="match status" value="1"/>
</dbReference>
<keyword evidence="6" id="KW-0251">Elongation factor</keyword>
<dbReference type="InterPro" id="IPR003617">
    <property type="entry name" value="TFIIS/CRSP70_N_sub"/>
</dbReference>
<comment type="subcellular location">
    <subcellularLocation>
        <location evidence="1 3">Nucleus</location>
    </subcellularLocation>
</comment>
<accession>A0A103Y2W7</accession>
<proteinExistence type="predicted"/>
<evidence type="ECO:0000256" key="2">
    <source>
        <dbReference type="ARBA" id="ARBA00023242"/>
    </source>
</evidence>
<evidence type="ECO:0000256" key="1">
    <source>
        <dbReference type="ARBA" id="ARBA00004123"/>
    </source>
</evidence>
<dbReference type="GO" id="GO:0003746">
    <property type="term" value="F:translation elongation factor activity"/>
    <property type="evidence" value="ECO:0007669"/>
    <property type="project" value="UniProtKB-KW"/>
</dbReference>
<evidence type="ECO:0000259" key="5">
    <source>
        <dbReference type="PROSITE" id="PS51319"/>
    </source>
</evidence>
<protein>
    <submittedName>
        <fullName evidence="6">Transcription elongation factor, TFIIS/CRSP70, N-terminal, sub-type</fullName>
    </submittedName>
</protein>
<name>A0A103Y2W7_CYNCS</name>
<evidence type="ECO:0000256" key="4">
    <source>
        <dbReference type="SAM" id="Coils"/>
    </source>
</evidence>
<dbReference type="PANTHER" id="PTHR46554">
    <property type="entry name" value="MEDIATOR OF RNA POLYMERASE II TRANSCRIPTION SUBUNIT 26A-RELATED"/>
    <property type="match status" value="1"/>
</dbReference>
<dbReference type="OMA" id="YKSWKAI"/>
<reference evidence="6 7" key="1">
    <citation type="journal article" date="2016" name="Sci. Rep.">
        <title>The genome sequence of the outbreeding globe artichoke constructed de novo incorporating a phase-aware low-pass sequencing strategy of F1 progeny.</title>
        <authorList>
            <person name="Scaglione D."/>
            <person name="Reyes-Chin-Wo S."/>
            <person name="Acquadro A."/>
            <person name="Froenicke L."/>
            <person name="Portis E."/>
            <person name="Beitel C."/>
            <person name="Tirone M."/>
            <person name="Mauro R."/>
            <person name="Lo Monaco A."/>
            <person name="Mauromicale G."/>
            <person name="Faccioli P."/>
            <person name="Cattivelli L."/>
            <person name="Rieseberg L."/>
            <person name="Michelmore R."/>
            <person name="Lanteri S."/>
        </authorList>
    </citation>
    <scope>NUCLEOTIDE SEQUENCE [LARGE SCALE GENOMIC DNA]</scope>
    <source>
        <strain evidence="6">2C</strain>
    </source>
</reference>
<dbReference type="AlphaFoldDB" id="A0A103Y2W7"/>
<keyword evidence="7" id="KW-1185">Reference proteome</keyword>
<gene>
    <name evidence="6" type="ORF">Ccrd_020208</name>
</gene>
<dbReference type="Gramene" id="KVI01522">
    <property type="protein sequence ID" value="KVI01522"/>
    <property type="gene ID" value="Ccrd_020208"/>
</dbReference>
<sequence>MEELKMDATYSCHLINSMKQDDASIYTSLGEPEIKQETKIVAEVLKIKQILDKTPYESQSVAAVVYESLSKLQHLGLSFKTLEATGIGKSVGALQKHASRDVRQIAKKLVRIWKGVVDEWFNATENMSTSKGGEEWNMINPAPIKKQTSTVRKKKHSANKFQLSEREEESKEIMRMEEKLEATKRKLLQGYQEAENKKRQRRIQVIDLHELTQEHLLPQTQHRVTKYRNLP</sequence>
<evidence type="ECO:0000313" key="6">
    <source>
        <dbReference type="EMBL" id="KVI01522.1"/>
    </source>
</evidence>
<dbReference type="EMBL" id="LEKV01003058">
    <property type="protein sequence ID" value="KVI01522.1"/>
    <property type="molecule type" value="Genomic_DNA"/>
</dbReference>
<keyword evidence="2 3" id="KW-0539">Nucleus</keyword>
<dbReference type="Proteomes" id="UP000243975">
    <property type="component" value="Unassembled WGS sequence"/>
</dbReference>
<feature type="domain" description="TFIIS N-terminal" evidence="5">
    <location>
        <begin position="42"/>
        <end position="120"/>
    </location>
</feature>
<dbReference type="Gene3D" id="1.20.930.10">
    <property type="entry name" value="Conserved domain common to transcription factors TFIIS, elongin A, CRSP70"/>
    <property type="match status" value="1"/>
</dbReference>
<dbReference type="PANTHER" id="PTHR46554:SF9">
    <property type="entry name" value="TRANSCRIPTION FACTOR IIS-RELATED"/>
    <property type="match status" value="1"/>
</dbReference>
<evidence type="ECO:0000256" key="3">
    <source>
        <dbReference type="PROSITE-ProRule" id="PRU00649"/>
    </source>
</evidence>
<keyword evidence="4" id="KW-0175">Coiled coil</keyword>
<organism evidence="6 7">
    <name type="scientific">Cynara cardunculus var. scolymus</name>
    <name type="common">Globe artichoke</name>
    <name type="synonym">Cynara scolymus</name>
    <dbReference type="NCBI Taxonomy" id="59895"/>
    <lineage>
        <taxon>Eukaryota</taxon>
        <taxon>Viridiplantae</taxon>
        <taxon>Streptophyta</taxon>
        <taxon>Embryophyta</taxon>
        <taxon>Tracheophyta</taxon>
        <taxon>Spermatophyta</taxon>
        <taxon>Magnoliopsida</taxon>
        <taxon>eudicotyledons</taxon>
        <taxon>Gunneridae</taxon>
        <taxon>Pentapetalae</taxon>
        <taxon>asterids</taxon>
        <taxon>campanulids</taxon>
        <taxon>Asterales</taxon>
        <taxon>Asteraceae</taxon>
        <taxon>Carduoideae</taxon>
        <taxon>Cardueae</taxon>
        <taxon>Carduinae</taxon>
        <taxon>Cynara</taxon>
    </lineage>
</organism>
<dbReference type="GO" id="GO:0005634">
    <property type="term" value="C:nucleus"/>
    <property type="evidence" value="ECO:0007669"/>
    <property type="project" value="UniProtKB-SubCell"/>
</dbReference>
<comment type="caution">
    <text evidence="6">The sequence shown here is derived from an EMBL/GenBank/DDBJ whole genome shotgun (WGS) entry which is preliminary data.</text>
</comment>
<evidence type="ECO:0000313" key="7">
    <source>
        <dbReference type="Proteomes" id="UP000243975"/>
    </source>
</evidence>
<dbReference type="Pfam" id="PF08711">
    <property type="entry name" value="Med26"/>
    <property type="match status" value="1"/>
</dbReference>
<dbReference type="SMART" id="SM00509">
    <property type="entry name" value="TFS2N"/>
    <property type="match status" value="1"/>
</dbReference>
<dbReference type="STRING" id="59895.A0A103Y2W7"/>
<dbReference type="CDD" id="cd00183">
    <property type="entry name" value="TFIIS_I"/>
    <property type="match status" value="1"/>
</dbReference>